<feature type="domain" description="Acylphosphatase-like" evidence="7">
    <location>
        <begin position="3"/>
        <end position="89"/>
    </location>
</feature>
<dbReference type="InterPro" id="IPR036046">
    <property type="entry name" value="Acylphosphatase-like_dom_sf"/>
</dbReference>
<sequence length="89" mass="9796">MEAKLITLSGRVQGVGFRYHSKMIADKLGITGYAKNLTEDVEIMAQGDKDALETFIKEVSEGASPGSSVEDYTVQSVDTDDKYQKFKTL</sequence>
<protein>
    <recommendedName>
        <fullName evidence="3 5">acylphosphatase</fullName>
        <ecNumber evidence="2 5">3.6.1.7</ecNumber>
    </recommendedName>
</protein>
<dbReference type="PANTHER" id="PTHR47268:SF4">
    <property type="entry name" value="ACYLPHOSPHATASE"/>
    <property type="match status" value="1"/>
</dbReference>
<dbReference type="EMBL" id="FNFY01000004">
    <property type="protein sequence ID" value="SDK50233.1"/>
    <property type="molecule type" value="Genomic_DNA"/>
</dbReference>
<evidence type="ECO:0000256" key="4">
    <source>
        <dbReference type="ARBA" id="ARBA00047645"/>
    </source>
</evidence>
<dbReference type="PANTHER" id="PTHR47268">
    <property type="entry name" value="ACYLPHOSPHATASE"/>
    <property type="match status" value="1"/>
</dbReference>
<evidence type="ECO:0000256" key="2">
    <source>
        <dbReference type="ARBA" id="ARBA00012150"/>
    </source>
</evidence>
<dbReference type="RefSeq" id="WP_092984784.1">
    <property type="nucleotide sequence ID" value="NZ_FNFY01000004.1"/>
</dbReference>
<comment type="catalytic activity">
    <reaction evidence="4 5">
        <text>an acyl phosphate + H2O = a carboxylate + phosphate + H(+)</text>
        <dbReference type="Rhea" id="RHEA:14965"/>
        <dbReference type="ChEBI" id="CHEBI:15377"/>
        <dbReference type="ChEBI" id="CHEBI:15378"/>
        <dbReference type="ChEBI" id="CHEBI:29067"/>
        <dbReference type="ChEBI" id="CHEBI:43474"/>
        <dbReference type="ChEBI" id="CHEBI:59918"/>
        <dbReference type="EC" id="3.6.1.7"/>
    </reaction>
</comment>
<gene>
    <name evidence="8" type="ORF">SAMN05216216_10444</name>
</gene>
<dbReference type="AlphaFoldDB" id="A0A1G9CEV3"/>
<dbReference type="Gene3D" id="3.30.70.100">
    <property type="match status" value="1"/>
</dbReference>
<evidence type="ECO:0000256" key="6">
    <source>
        <dbReference type="RuleBase" id="RU004168"/>
    </source>
</evidence>
<evidence type="ECO:0000313" key="8">
    <source>
        <dbReference type="EMBL" id="SDK50233.1"/>
    </source>
</evidence>
<feature type="active site" evidence="5">
    <location>
        <position position="18"/>
    </location>
</feature>
<feature type="active site" evidence="5">
    <location>
        <position position="36"/>
    </location>
</feature>
<dbReference type="InterPro" id="IPR001792">
    <property type="entry name" value="Acylphosphatase-like_dom"/>
</dbReference>
<name>A0A1G9CEV3_9BACL</name>
<keyword evidence="9" id="KW-1185">Reference proteome</keyword>
<dbReference type="InterPro" id="IPR020456">
    <property type="entry name" value="Acylphosphatase"/>
</dbReference>
<dbReference type="STRING" id="576118.SAMN05216216_10444"/>
<dbReference type="GO" id="GO:0003998">
    <property type="term" value="F:acylphosphatase activity"/>
    <property type="evidence" value="ECO:0007669"/>
    <property type="project" value="UniProtKB-EC"/>
</dbReference>
<dbReference type="PROSITE" id="PS00150">
    <property type="entry name" value="ACYLPHOSPHATASE_1"/>
    <property type="match status" value="1"/>
</dbReference>
<comment type="similarity">
    <text evidence="1 6">Belongs to the acylphosphatase family.</text>
</comment>
<dbReference type="EC" id="3.6.1.7" evidence="2 5"/>
<evidence type="ECO:0000313" key="9">
    <source>
        <dbReference type="Proteomes" id="UP000199008"/>
    </source>
</evidence>
<dbReference type="InterPro" id="IPR017968">
    <property type="entry name" value="Acylphosphatase_CS"/>
</dbReference>
<proteinExistence type="inferred from homology"/>
<evidence type="ECO:0000256" key="1">
    <source>
        <dbReference type="ARBA" id="ARBA00005614"/>
    </source>
</evidence>
<dbReference type="OrthoDB" id="9808093at2"/>
<organism evidence="8 9">
    <name type="scientific">Lacicoccus qingdaonensis</name>
    <dbReference type="NCBI Taxonomy" id="576118"/>
    <lineage>
        <taxon>Bacteria</taxon>
        <taxon>Bacillati</taxon>
        <taxon>Bacillota</taxon>
        <taxon>Bacilli</taxon>
        <taxon>Bacillales</taxon>
        <taxon>Salinicoccaceae</taxon>
        <taxon>Lacicoccus</taxon>
    </lineage>
</organism>
<dbReference type="Proteomes" id="UP000199008">
    <property type="component" value="Unassembled WGS sequence"/>
</dbReference>
<dbReference type="SUPFAM" id="SSF54975">
    <property type="entry name" value="Acylphosphatase/BLUF domain-like"/>
    <property type="match status" value="1"/>
</dbReference>
<evidence type="ECO:0000259" key="7">
    <source>
        <dbReference type="PROSITE" id="PS51160"/>
    </source>
</evidence>
<dbReference type="Pfam" id="PF00708">
    <property type="entry name" value="Acylphosphatase"/>
    <property type="match status" value="1"/>
</dbReference>
<keyword evidence="5" id="KW-0378">Hydrolase</keyword>
<dbReference type="PROSITE" id="PS51160">
    <property type="entry name" value="ACYLPHOSPHATASE_3"/>
    <property type="match status" value="1"/>
</dbReference>
<evidence type="ECO:0000256" key="5">
    <source>
        <dbReference type="PROSITE-ProRule" id="PRU00520"/>
    </source>
</evidence>
<evidence type="ECO:0000256" key="3">
    <source>
        <dbReference type="ARBA" id="ARBA00015991"/>
    </source>
</evidence>
<accession>A0A1G9CEV3</accession>
<reference evidence="9" key="1">
    <citation type="submission" date="2016-10" db="EMBL/GenBank/DDBJ databases">
        <authorList>
            <person name="Varghese N."/>
            <person name="Submissions S."/>
        </authorList>
    </citation>
    <scope>NUCLEOTIDE SEQUENCE [LARGE SCALE GENOMIC DNA]</scope>
    <source>
        <strain evidence="9">CGMCC 1.8895</strain>
    </source>
</reference>